<name>A0ABW3KZS0_9BACI</name>
<reference evidence="2" key="1">
    <citation type="journal article" date="2019" name="Int. J. Syst. Evol. Microbiol.">
        <title>The Global Catalogue of Microorganisms (GCM) 10K type strain sequencing project: providing services to taxonomists for standard genome sequencing and annotation.</title>
        <authorList>
            <consortium name="The Broad Institute Genomics Platform"/>
            <consortium name="The Broad Institute Genome Sequencing Center for Infectious Disease"/>
            <person name="Wu L."/>
            <person name="Ma J."/>
        </authorList>
    </citation>
    <scope>NUCLEOTIDE SEQUENCE [LARGE SCALE GENOMIC DNA]</scope>
    <source>
        <strain evidence="2">CCUG 56607</strain>
    </source>
</reference>
<dbReference type="Proteomes" id="UP001596990">
    <property type="component" value="Unassembled WGS sequence"/>
</dbReference>
<accession>A0ABW3KZS0</accession>
<dbReference type="Pfam" id="PF13030">
    <property type="entry name" value="DUF3891"/>
    <property type="match status" value="1"/>
</dbReference>
<organism evidence="1 2">
    <name type="scientific">Thalassobacillus hwangdonensis</name>
    <dbReference type="NCBI Taxonomy" id="546108"/>
    <lineage>
        <taxon>Bacteria</taxon>
        <taxon>Bacillati</taxon>
        <taxon>Bacillota</taxon>
        <taxon>Bacilli</taxon>
        <taxon>Bacillales</taxon>
        <taxon>Bacillaceae</taxon>
        <taxon>Thalassobacillus</taxon>
    </lineage>
</organism>
<sequence length="256" mass="30344">MIVNQAGDHFIMINQHDHARVSGEIVMNWKQDFLLRSKLREEADWAIGEHDRAWIQLDKKPLWNEEKERPYSFIDYPLEPKLDAYRQGLDEISETSAYAAILCSLHYSSFFPEGAKEPAIQTFLNDERNRREQLKNEMDMDIPSYLYDLHFKRLQFCDDLSLYVCMQEPGVSKANELSWFKDGFRQSFEFAPNGMIAHWEDEKTVSIDPFPLEKPFEIQIPYRKVTKQAIDEHGLQQAWDGAAVDYRKVRFERRRN</sequence>
<dbReference type="RefSeq" id="WP_386059087.1">
    <property type="nucleotide sequence ID" value="NZ_JBHTKL010000005.1"/>
</dbReference>
<evidence type="ECO:0000313" key="2">
    <source>
        <dbReference type="Proteomes" id="UP001596990"/>
    </source>
</evidence>
<dbReference type="EMBL" id="JBHTKL010000005">
    <property type="protein sequence ID" value="MFD1019349.1"/>
    <property type="molecule type" value="Genomic_DNA"/>
</dbReference>
<protein>
    <submittedName>
        <fullName evidence="1">DUF3891 family protein</fullName>
    </submittedName>
</protein>
<comment type="caution">
    <text evidence="1">The sequence shown here is derived from an EMBL/GenBank/DDBJ whole genome shotgun (WGS) entry which is preliminary data.</text>
</comment>
<keyword evidence="2" id="KW-1185">Reference proteome</keyword>
<evidence type="ECO:0000313" key="1">
    <source>
        <dbReference type="EMBL" id="MFD1019349.1"/>
    </source>
</evidence>
<gene>
    <name evidence="1" type="ORF">ACFQ2J_09220</name>
</gene>
<dbReference type="InterPro" id="IPR024992">
    <property type="entry name" value="DUF3891"/>
</dbReference>
<proteinExistence type="predicted"/>